<dbReference type="GO" id="GO:0071361">
    <property type="term" value="P:cellular response to ethanol"/>
    <property type="evidence" value="ECO:0007669"/>
    <property type="project" value="EnsemblMetazoa"/>
</dbReference>
<dbReference type="GO" id="GO:0005737">
    <property type="term" value="C:cytoplasm"/>
    <property type="evidence" value="ECO:0007669"/>
    <property type="project" value="EnsemblMetazoa"/>
</dbReference>
<dbReference type="GO" id="GO:0070855">
    <property type="term" value="F:myosin VI head/neck binding"/>
    <property type="evidence" value="ECO:0007669"/>
    <property type="project" value="EnsemblMetazoa"/>
</dbReference>
<sequence length="151" mass="17282">MDTGEISLSPEQIKEIREAFAVYDRDNTGAITCRELGVVMRSLGQTPTEAELYDMIEEIDADNNGTIEFVEFLQMMSKNYQVLNKDESVRAAFVVFDRDADGFISAQEMKAVILSLGEKVNDQEFDEMFREVDLDNDGQLSFDEFLYAYRN</sequence>
<dbReference type="STRING" id="7234.B4GD60"/>
<dbReference type="FunFam" id="1.10.238.10:FF:000527">
    <property type="entry name" value="Calmodulin-3"/>
    <property type="match status" value="1"/>
</dbReference>
<protein>
    <submittedName>
        <fullName evidence="4">GL11704</fullName>
    </submittedName>
</protein>
<dbReference type="GO" id="GO:0016028">
    <property type="term" value="C:rhabdomere"/>
    <property type="evidence" value="ECO:0007669"/>
    <property type="project" value="EnsemblMetazoa"/>
</dbReference>
<dbReference type="GO" id="GO:0097431">
    <property type="term" value="C:mitotic spindle pole"/>
    <property type="evidence" value="ECO:0007669"/>
    <property type="project" value="EnsemblMetazoa"/>
</dbReference>
<dbReference type="InterPro" id="IPR018247">
    <property type="entry name" value="EF_Hand_1_Ca_BS"/>
</dbReference>
<feature type="domain" description="EF-hand" evidence="3">
    <location>
        <begin position="11"/>
        <end position="46"/>
    </location>
</feature>
<evidence type="ECO:0000313" key="4">
    <source>
        <dbReference type="EMBL" id="EDW32555.1"/>
    </source>
</evidence>
<dbReference type="InterPro" id="IPR050230">
    <property type="entry name" value="CALM/Myosin/TropC-like"/>
</dbReference>
<keyword evidence="2" id="KW-0106">Calcium</keyword>
<dbReference type="GO" id="GO:0016247">
    <property type="term" value="F:channel regulator activity"/>
    <property type="evidence" value="ECO:0007669"/>
    <property type="project" value="EnsemblMetazoa"/>
</dbReference>
<keyword evidence="1" id="KW-0677">Repeat</keyword>
<dbReference type="GO" id="GO:0005814">
    <property type="term" value="C:centriole"/>
    <property type="evidence" value="ECO:0007669"/>
    <property type="project" value="EnsemblMetazoa"/>
</dbReference>
<dbReference type="GO" id="GO:0050911">
    <property type="term" value="P:detection of chemical stimulus involved in sensory perception of smell"/>
    <property type="evidence" value="ECO:0007669"/>
    <property type="project" value="EnsemblMetazoa"/>
</dbReference>
<organism evidence="5">
    <name type="scientific">Drosophila persimilis</name>
    <name type="common">Fruit fly</name>
    <dbReference type="NCBI Taxonomy" id="7234"/>
    <lineage>
        <taxon>Eukaryota</taxon>
        <taxon>Metazoa</taxon>
        <taxon>Ecdysozoa</taxon>
        <taxon>Arthropoda</taxon>
        <taxon>Hexapoda</taxon>
        <taxon>Insecta</taxon>
        <taxon>Pterygota</taxon>
        <taxon>Neoptera</taxon>
        <taxon>Endopterygota</taxon>
        <taxon>Diptera</taxon>
        <taxon>Brachycera</taxon>
        <taxon>Muscomorpha</taxon>
        <taxon>Ephydroidea</taxon>
        <taxon>Drosophilidae</taxon>
        <taxon>Drosophila</taxon>
        <taxon>Sophophora</taxon>
    </lineage>
</organism>
<dbReference type="GO" id="GO:0030048">
    <property type="term" value="P:actin filament-based movement"/>
    <property type="evidence" value="ECO:0007669"/>
    <property type="project" value="EnsemblMetazoa"/>
</dbReference>
<dbReference type="GO" id="GO:0046716">
    <property type="term" value="P:muscle cell cellular homeostasis"/>
    <property type="evidence" value="ECO:0007669"/>
    <property type="project" value="EnsemblMetazoa"/>
</dbReference>
<dbReference type="GO" id="GO:0007605">
    <property type="term" value="P:sensory perception of sound"/>
    <property type="evidence" value="ECO:0007669"/>
    <property type="project" value="EnsemblMetazoa"/>
</dbReference>
<dbReference type="GO" id="GO:0016056">
    <property type="term" value="P:G protein-coupled opsin signaling pathway"/>
    <property type="evidence" value="ECO:0007669"/>
    <property type="project" value="EnsemblMetazoa"/>
</dbReference>
<reference evidence="4 5" key="1">
    <citation type="journal article" date="2007" name="Nature">
        <title>Evolution of genes and genomes on the Drosophila phylogeny.</title>
        <authorList>
            <consortium name="Drosophila 12 Genomes Consortium"/>
            <person name="Clark A.G."/>
            <person name="Eisen M.B."/>
            <person name="Smith D.R."/>
            <person name="Bergman C.M."/>
            <person name="Oliver B."/>
            <person name="Markow T.A."/>
            <person name="Kaufman T.C."/>
            <person name="Kellis M."/>
            <person name="Gelbart W."/>
            <person name="Iyer V.N."/>
            <person name="Pollard D.A."/>
            <person name="Sackton T.B."/>
            <person name="Larracuente A.M."/>
            <person name="Singh N.D."/>
            <person name="Abad J.P."/>
            <person name="Abt D.N."/>
            <person name="Adryan B."/>
            <person name="Aguade M."/>
            <person name="Akashi H."/>
            <person name="Anderson W.W."/>
            <person name="Aquadro C.F."/>
            <person name="Ardell D.H."/>
            <person name="Arguello R."/>
            <person name="Artieri C.G."/>
            <person name="Barbash D.A."/>
            <person name="Barker D."/>
            <person name="Barsanti P."/>
            <person name="Batterham P."/>
            <person name="Batzoglou S."/>
            <person name="Begun D."/>
            <person name="Bhutkar A."/>
            <person name="Blanco E."/>
            <person name="Bosak S.A."/>
            <person name="Bradley R.K."/>
            <person name="Brand A.D."/>
            <person name="Brent M.R."/>
            <person name="Brooks A.N."/>
            <person name="Brown R.H."/>
            <person name="Butlin R.K."/>
            <person name="Caggese C."/>
            <person name="Calvi B.R."/>
            <person name="Bernardo de Carvalho A."/>
            <person name="Caspi A."/>
            <person name="Castrezana S."/>
            <person name="Celniker S.E."/>
            <person name="Chang J.L."/>
            <person name="Chapple C."/>
            <person name="Chatterji S."/>
            <person name="Chinwalla A."/>
            <person name="Civetta A."/>
            <person name="Clifton S.W."/>
            <person name="Comeron J.M."/>
            <person name="Costello J.C."/>
            <person name="Coyne J.A."/>
            <person name="Daub J."/>
            <person name="David R.G."/>
            <person name="Delcher A.L."/>
            <person name="Delehaunty K."/>
            <person name="Do C.B."/>
            <person name="Ebling H."/>
            <person name="Edwards K."/>
            <person name="Eickbush T."/>
            <person name="Evans J.D."/>
            <person name="Filipski A."/>
            <person name="Findeiss S."/>
            <person name="Freyhult E."/>
            <person name="Fulton L."/>
            <person name="Fulton R."/>
            <person name="Garcia A.C."/>
            <person name="Gardiner A."/>
            <person name="Garfield D.A."/>
            <person name="Garvin B.E."/>
            <person name="Gibson G."/>
            <person name="Gilbert D."/>
            <person name="Gnerre S."/>
            <person name="Godfrey J."/>
            <person name="Good R."/>
            <person name="Gotea V."/>
            <person name="Gravely B."/>
            <person name="Greenberg A.J."/>
            <person name="Griffiths-Jones S."/>
            <person name="Gross S."/>
            <person name="Guigo R."/>
            <person name="Gustafson E.A."/>
            <person name="Haerty W."/>
            <person name="Hahn M.W."/>
            <person name="Halligan D.L."/>
            <person name="Halpern A.L."/>
            <person name="Halter G.M."/>
            <person name="Han M.V."/>
            <person name="Heger A."/>
            <person name="Hillier L."/>
            <person name="Hinrichs A.S."/>
            <person name="Holmes I."/>
            <person name="Hoskins R.A."/>
            <person name="Hubisz M.J."/>
            <person name="Hultmark D."/>
            <person name="Huntley M.A."/>
            <person name="Jaffe D.B."/>
            <person name="Jagadeeshan S."/>
            <person name="Jeck W.R."/>
            <person name="Johnson J."/>
            <person name="Jones C.D."/>
            <person name="Jordan W.C."/>
            <person name="Karpen G.H."/>
            <person name="Kataoka E."/>
            <person name="Keightley P.D."/>
            <person name="Kheradpour P."/>
            <person name="Kirkness E.F."/>
            <person name="Koerich L.B."/>
            <person name="Kristiansen K."/>
            <person name="Kudrna D."/>
            <person name="Kulathinal R.J."/>
            <person name="Kumar S."/>
            <person name="Kwok R."/>
            <person name="Lander E."/>
            <person name="Langley C.H."/>
            <person name="Lapoint R."/>
            <person name="Lazzaro B.P."/>
            <person name="Lee S.J."/>
            <person name="Levesque L."/>
            <person name="Li R."/>
            <person name="Lin C.F."/>
            <person name="Lin M.F."/>
            <person name="Lindblad-Toh K."/>
            <person name="Llopart A."/>
            <person name="Long M."/>
            <person name="Low L."/>
            <person name="Lozovsky E."/>
            <person name="Lu J."/>
            <person name="Luo M."/>
            <person name="Machado C.A."/>
            <person name="Makalowski W."/>
            <person name="Marzo M."/>
            <person name="Matsuda M."/>
            <person name="Matzkin L."/>
            <person name="McAllister B."/>
            <person name="McBride C.S."/>
            <person name="McKernan B."/>
            <person name="McKernan K."/>
            <person name="Mendez-Lago M."/>
            <person name="Minx P."/>
            <person name="Mollenhauer M.U."/>
            <person name="Montooth K."/>
            <person name="Mount S.M."/>
            <person name="Mu X."/>
            <person name="Myers E."/>
            <person name="Negre B."/>
            <person name="Newfeld S."/>
            <person name="Nielsen R."/>
            <person name="Noor M.A."/>
            <person name="O'Grady P."/>
            <person name="Pachter L."/>
            <person name="Papaceit M."/>
            <person name="Parisi M.J."/>
            <person name="Parisi M."/>
            <person name="Parts L."/>
            <person name="Pedersen J.S."/>
            <person name="Pesole G."/>
            <person name="Phillippy A.M."/>
            <person name="Ponting C.P."/>
            <person name="Pop M."/>
            <person name="Porcelli D."/>
            <person name="Powell J.R."/>
            <person name="Prohaska S."/>
            <person name="Pruitt K."/>
            <person name="Puig M."/>
            <person name="Quesneville H."/>
            <person name="Ram K.R."/>
            <person name="Rand D."/>
            <person name="Rasmussen M.D."/>
            <person name="Reed L.K."/>
            <person name="Reenan R."/>
            <person name="Reily A."/>
            <person name="Remington K.A."/>
            <person name="Rieger T.T."/>
            <person name="Ritchie M.G."/>
            <person name="Robin C."/>
            <person name="Rogers Y.H."/>
            <person name="Rohde C."/>
            <person name="Rozas J."/>
            <person name="Rubenfield M.J."/>
            <person name="Ruiz A."/>
            <person name="Russo S."/>
            <person name="Salzberg S.L."/>
            <person name="Sanchez-Gracia A."/>
            <person name="Saranga D.J."/>
            <person name="Sato H."/>
            <person name="Schaeffer S.W."/>
            <person name="Schatz M.C."/>
            <person name="Schlenke T."/>
            <person name="Schwartz R."/>
            <person name="Segarra C."/>
            <person name="Singh R.S."/>
            <person name="Sirot L."/>
            <person name="Sirota M."/>
            <person name="Sisneros N.B."/>
            <person name="Smith C.D."/>
            <person name="Smith T.F."/>
            <person name="Spieth J."/>
            <person name="Stage D.E."/>
            <person name="Stark A."/>
            <person name="Stephan W."/>
            <person name="Strausberg R.L."/>
            <person name="Strempel S."/>
            <person name="Sturgill D."/>
            <person name="Sutton G."/>
            <person name="Sutton G.G."/>
            <person name="Tao W."/>
            <person name="Teichmann S."/>
            <person name="Tobari Y.N."/>
            <person name="Tomimura Y."/>
            <person name="Tsolas J.M."/>
            <person name="Valente V.L."/>
            <person name="Venter E."/>
            <person name="Venter J.C."/>
            <person name="Vicario S."/>
            <person name="Vieira F.G."/>
            <person name="Vilella A.J."/>
            <person name="Villasante A."/>
            <person name="Walenz B."/>
            <person name="Wang J."/>
            <person name="Wasserman M."/>
            <person name="Watts T."/>
            <person name="Wilson D."/>
            <person name="Wilson R.K."/>
            <person name="Wing R.A."/>
            <person name="Wolfner M.F."/>
            <person name="Wong A."/>
            <person name="Wong G.K."/>
            <person name="Wu C.I."/>
            <person name="Wu G."/>
            <person name="Yamamoto D."/>
            <person name="Yang H.P."/>
            <person name="Yang S.P."/>
            <person name="Yorke J.A."/>
            <person name="Yoshida K."/>
            <person name="Zdobnov E."/>
            <person name="Zhang P."/>
            <person name="Zhang Y."/>
            <person name="Zimin A.V."/>
            <person name="Baldwin J."/>
            <person name="Abdouelleil A."/>
            <person name="Abdulkadir J."/>
            <person name="Abebe A."/>
            <person name="Abera B."/>
            <person name="Abreu J."/>
            <person name="Acer S.C."/>
            <person name="Aftuck L."/>
            <person name="Alexander A."/>
            <person name="An P."/>
            <person name="Anderson E."/>
            <person name="Anderson S."/>
            <person name="Arachi H."/>
            <person name="Azer M."/>
            <person name="Bachantsang P."/>
            <person name="Barry A."/>
            <person name="Bayul T."/>
            <person name="Berlin A."/>
            <person name="Bessette D."/>
            <person name="Bloom T."/>
            <person name="Blye J."/>
            <person name="Boguslavskiy L."/>
            <person name="Bonnet C."/>
            <person name="Boukhgalter B."/>
            <person name="Bourzgui I."/>
            <person name="Brown A."/>
            <person name="Cahill P."/>
            <person name="Channer S."/>
            <person name="Cheshatsang Y."/>
            <person name="Chuda L."/>
            <person name="Citroen M."/>
            <person name="Collymore A."/>
            <person name="Cooke P."/>
            <person name="Costello M."/>
            <person name="D'Aco K."/>
            <person name="Daza R."/>
            <person name="De Haan G."/>
            <person name="DeGray S."/>
            <person name="DeMaso C."/>
            <person name="Dhargay N."/>
            <person name="Dooley K."/>
            <person name="Dooley E."/>
            <person name="Doricent M."/>
            <person name="Dorje P."/>
            <person name="Dorjee K."/>
            <person name="Dupes A."/>
            <person name="Elong R."/>
            <person name="Falk J."/>
            <person name="Farina A."/>
            <person name="Faro S."/>
            <person name="Ferguson D."/>
            <person name="Fisher S."/>
            <person name="Foley C.D."/>
            <person name="Franke A."/>
            <person name="Friedrich D."/>
            <person name="Gadbois L."/>
            <person name="Gearin G."/>
            <person name="Gearin C.R."/>
            <person name="Giannoukos G."/>
            <person name="Goode T."/>
            <person name="Graham J."/>
            <person name="Grandbois E."/>
            <person name="Grewal S."/>
            <person name="Gyaltsen K."/>
            <person name="Hafez N."/>
            <person name="Hagos B."/>
            <person name="Hall J."/>
            <person name="Henson C."/>
            <person name="Hollinger A."/>
            <person name="Honan T."/>
            <person name="Huard M.D."/>
            <person name="Hughes L."/>
            <person name="Hurhula B."/>
            <person name="Husby M.E."/>
            <person name="Kamat A."/>
            <person name="Kanga B."/>
            <person name="Kashin S."/>
            <person name="Khazanovich D."/>
            <person name="Kisner P."/>
            <person name="Lance K."/>
            <person name="Lara M."/>
            <person name="Lee W."/>
            <person name="Lennon N."/>
            <person name="Letendre F."/>
            <person name="LeVine R."/>
            <person name="Lipovsky A."/>
            <person name="Liu X."/>
            <person name="Liu J."/>
            <person name="Liu S."/>
            <person name="Lokyitsang T."/>
            <person name="Lokyitsang Y."/>
            <person name="Lubonja R."/>
            <person name="Lui A."/>
            <person name="MacDonald P."/>
            <person name="Magnisalis V."/>
            <person name="Maru K."/>
            <person name="Matthews C."/>
            <person name="McCusker W."/>
            <person name="McDonough S."/>
            <person name="Mehta T."/>
            <person name="Meldrim J."/>
            <person name="Meneus L."/>
            <person name="Mihai O."/>
            <person name="Mihalev A."/>
            <person name="Mihova T."/>
            <person name="Mittelman R."/>
            <person name="Mlenga V."/>
            <person name="Montmayeur A."/>
            <person name="Mulrain L."/>
            <person name="Navidi A."/>
            <person name="Naylor J."/>
            <person name="Negash T."/>
            <person name="Nguyen T."/>
            <person name="Nguyen N."/>
            <person name="Nicol R."/>
            <person name="Norbu C."/>
            <person name="Norbu N."/>
            <person name="Novod N."/>
            <person name="O'Neill B."/>
            <person name="Osman S."/>
            <person name="Markiewicz E."/>
            <person name="Oyono O.L."/>
            <person name="Patti C."/>
            <person name="Phunkhang P."/>
            <person name="Pierre F."/>
            <person name="Priest M."/>
            <person name="Raghuraman S."/>
            <person name="Rege F."/>
            <person name="Reyes R."/>
            <person name="Rise C."/>
            <person name="Rogov P."/>
            <person name="Ross K."/>
            <person name="Ryan E."/>
            <person name="Settipalli S."/>
            <person name="Shea T."/>
            <person name="Sherpa N."/>
            <person name="Shi L."/>
            <person name="Shih D."/>
            <person name="Sparrow T."/>
            <person name="Spaulding J."/>
            <person name="Stalker J."/>
            <person name="Stange-Thomann N."/>
            <person name="Stavropoulos S."/>
            <person name="Stone C."/>
            <person name="Strader C."/>
            <person name="Tesfaye S."/>
            <person name="Thomson T."/>
            <person name="Thoulutsang Y."/>
            <person name="Thoulutsang D."/>
            <person name="Topham K."/>
            <person name="Topping I."/>
            <person name="Tsamla T."/>
            <person name="Vassiliev H."/>
            <person name="Vo A."/>
            <person name="Wangchuk T."/>
            <person name="Wangdi T."/>
            <person name="Weiand M."/>
            <person name="Wilkinson J."/>
            <person name="Wilson A."/>
            <person name="Yadav S."/>
            <person name="Young G."/>
            <person name="Yu Q."/>
            <person name="Zembek L."/>
            <person name="Zhong D."/>
            <person name="Zimmer A."/>
            <person name="Zwirko Z."/>
            <person name="Jaffe D.B."/>
            <person name="Alvarez P."/>
            <person name="Brockman W."/>
            <person name="Butler J."/>
            <person name="Chin C."/>
            <person name="Gnerre S."/>
            <person name="Grabherr M."/>
            <person name="Kleber M."/>
            <person name="Mauceli E."/>
            <person name="MacCallum I."/>
        </authorList>
    </citation>
    <scope>NUCLEOTIDE SEQUENCE [LARGE SCALE GENOMIC DNA]</scope>
    <source>
        <strain evidence="5">MSH-3 / Tucson 14011-0111.49</strain>
    </source>
</reference>
<evidence type="ECO:0000313" key="5">
    <source>
        <dbReference type="Proteomes" id="UP000008744"/>
    </source>
</evidence>
<dbReference type="AlphaFoldDB" id="B4GD60"/>
<dbReference type="PANTHER" id="PTHR23048">
    <property type="entry name" value="MYOSIN LIGHT CHAIN 1, 3"/>
    <property type="match status" value="1"/>
</dbReference>
<dbReference type="PANTHER" id="PTHR23048:SF0">
    <property type="entry name" value="CALMODULIN LIKE 3"/>
    <property type="match status" value="1"/>
</dbReference>
<dbReference type="GO" id="GO:0051383">
    <property type="term" value="P:kinetochore organization"/>
    <property type="evidence" value="ECO:0007669"/>
    <property type="project" value="EnsemblMetazoa"/>
</dbReference>
<dbReference type="OrthoDB" id="26525at2759"/>
<proteinExistence type="predicted"/>
<dbReference type="OMA" id="FDEMFRE"/>
<dbReference type="PhylomeDB" id="B4GD60"/>
<evidence type="ECO:0000259" key="3">
    <source>
        <dbReference type="PROSITE" id="PS50222"/>
    </source>
</evidence>
<dbReference type="GO" id="GO:0048102">
    <property type="term" value="P:autophagic cell death"/>
    <property type="evidence" value="ECO:0007669"/>
    <property type="project" value="EnsemblMetazoa"/>
</dbReference>
<dbReference type="GO" id="GO:0016460">
    <property type="term" value="C:myosin II complex"/>
    <property type="evidence" value="ECO:0007669"/>
    <property type="project" value="TreeGrafter"/>
</dbReference>
<dbReference type="GO" id="GO:0007099">
    <property type="term" value="P:centriole replication"/>
    <property type="evidence" value="ECO:0007669"/>
    <property type="project" value="EnsemblMetazoa"/>
</dbReference>
<dbReference type="GO" id="GO:0042052">
    <property type="term" value="P:rhabdomere development"/>
    <property type="evidence" value="ECO:0007669"/>
    <property type="project" value="EnsemblMetazoa"/>
</dbReference>
<evidence type="ECO:0000256" key="2">
    <source>
        <dbReference type="ARBA" id="ARBA00022837"/>
    </source>
</evidence>
<gene>
    <name evidence="4" type="primary">Dper\GL11704</name>
    <name evidence="4" type="ORF">Dper_GL11704</name>
</gene>
<dbReference type="GO" id="GO:0016060">
    <property type="term" value="P:negative regulation of phospholipase C-activating phototransduction signaling pathway"/>
    <property type="evidence" value="ECO:0007669"/>
    <property type="project" value="EnsemblMetazoa"/>
</dbReference>
<dbReference type="GO" id="GO:0005509">
    <property type="term" value="F:calcium ion binding"/>
    <property type="evidence" value="ECO:0007669"/>
    <property type="project" value="EnsemblMetazoa"/>
</dbReference>
<dbReference type="PROSITE" id="PS50222">
    <property type="entry name" value="EF_HAND_2"/>
    <property type="match status" value="4"/>
</dbReference>
<evidence type="ECO:0000256" key="1">
    <source>
        <dbReference type="ARBA" id="ARBA00022737"/>
    </source>
</evidence>
<feature type="domain" description="EF-hand" evidence="3">
    <location>
        <begin position="84"/>
        <end position="119"/>
    </location>
</feature>
<feature type="domain" description="EF-hand" evidence="3">
    <location>
        <begin position="120"/>
        <end position="151"/>
    </location>
</feature>
<dbReference type="GO" id="GO:0031489">
    <property type="term" value="F:myosin V binding"/>
    <property type="evidence" value="ECO:0007669"/>
    <property type="project" value="EnsemblMetazoa"/>
</dbReference>
<dbReference type="eggNOG" id="KOG0027">
    <property type="taxonomic scope" value="Eukaryota"/>
</dbReference>
<dbReference type="GO" id="GO:0031476">
    <property type="term" value="C:myosin VI complex"/>
    <property type="evidence" value="ECO:0007669"/>
    <property type="project" value="EnsemblMetazoa"/>
</dbReference>
<dbReference type="GO" id="GO:0030496">
    <property type="term" value="C:midbody"/>
    <property type="evidence" value="ECO:0007669"/>
    <property type="project" value="EnsemblMetazoa"/>
</dbReference>
<dbReference type="GO" id="GO:0031477">
    <property type="term" value="C:myosin VII complex"/>
    <property type="evidence" value="ECO:0007669"/>
    <property type="project" value="EnsemblMetazoa"/>
</dbReference>
<dbReference type="InterPro" id="IPR011992">
    <property type="entry name" value="EF-hand-dom_pair"/>
</dbReference>
<dbReference type="GO" id="GO:0031475">
    <property type="term" value="C:myosin V complex"/>
    <property type="evidence" value="ECO:0007669"/>
    <property type="project" value="EnsemblMetazoa"/>
</dbReference>
<dbReference type="GO" id="GO:0072499">
    <property type="term" value="P:photoreceptor cell axon guidance"/>
    <property type="evidence" value="ECO:0007669"/>
    <property type="project" value="EnsemblMetazoa"/>
</dbReference>
<dbReference type="GO" id="GO:0005813">
    <property type="term" value="C:centrosome"/>
    <property type="evidence" value="ECO:0007669"/>
    <property type="project" value="EnsemblMetazoa"/>
</dbReference>
<dbReference type="PROSITE" id="PS00018">
    <property type="entry name" value="EF_HAND_1"/>
    <property type="match status" value="4"/>
</dbReference>
<dbReference type="Pfam" id="PF13499">
    <property type="entry name" value="EF-hand_7"/>
    <property type="match status" value="2"/>
</dbReference>
<dbReference type="SUPFAM" id="SSF47473">
    <property type="entry name" value="EF-hand"/>
    <property type="match status" value="1"/>
</dbReference>
<name>B4GD60_DROPE</name>
<dbReference type="SMART" id="SM00054">
    <property type="entry name" value="EFh"/>
    <property type="match status" value="4"/>
</dbReference>
<accession>B4GD60</accession>
<dbReference type="InterPro" id="IPR002048">
    <property type="entry name" value="EF_hand_dom"/>
</dbReference>
<dbReference type="Proteomes" id="UP000008744">
    <property type="component" value="Unassembled WGS sequence"/>
</dbReference>
<dbReference type="HOGENOM" id="CLU_061288_2_0_1"/>
<dbReference type="Gene3D" id="1.10.238.10">
    <property type="entry name" value="EF-hand"/>
    <property type="match status" value="2"/>
</dbReference>
<keyword evidence="5" id="KW-1185">Reference proteome</keyword>
<dbReference type="EMBL" id="CH479181">
    <property type="protein sequence ID" value="EDW32555.1"/>
    <property type="molecule type" value="Genomic_DNA"/>
</dbReference>
<feature type="domain" description="EF-hand" evidence="3">
    <location>
        <begin position="47"/>
        <end position="82"/>
    </location>
</feature>